<accession>A0A6P8YTA1</accession>
<keyword evidence="1" id="KW-1185">Reference proteome</keyword>
<dbReference type="OrthoDB" id="7856036at2759"/>
<dbReference type="AlphaFoldDB" id="A0A6P8YTA1"/>
<dbReference type="Gene3D" id="3.80.10.10">
    <property type="entry name" value="Ribonuclease Inhibitor"/>
    <property type="match status" value="1"/>
</dbReference>
<protein>
    <submittedName>
        <fullName evidence="2">Uncharacterized protein LOC117571108 isoform X2</fullName>
    </submittedName>
</protein>
<evidence type="ECO:0000313" key="1">
    <source>
        <dbReference type="Proteomes" id="UP000515160"/>
    </source>
</evidence>
<organism evidence="1 2">
    <name type="scientific">Drosophila albomicans</name>
    <name type="common">Fruit fly</name>
    <dbReference type="NCBI Taxonomy" id="7291"/>
    <lineage>
        <taxon>Eukaryota</taxon>
        <taxon>Metazoa</taxon>
        <taxon>Ecdysozoa</taxon>
        <taxon>Arthropoda</taxon>
        <taxon>Hexapoda</taxon>
        <taxon>Insecta</taxon>
        <taxon>Pterygota</taxon>
        <taxon>Neoptera</taxon>
        <taxon>Endopterygota</taxon>
        <taxon>Diptera</taxon>
        <taxon>Brachycera</taxon>
        <taxon>Muscomorpha</taxon>
        <taxon>Ephydroidea</taxon>
        <taxon>Drosophilidae</taxon>
        <taxon>Drosophila</taxon>
    </lineage>
</organism>
<gene>
    <name evidence="2" type="primary">LOC117571108</name>
</gene>
<dbReference type="Proteomes" id="UP000515160">
    <property type="component" value="Chromosome 3"/>
</dbReference>
<sequence>MVDQLHDDDWINIVSSYIVRFKNLRRLVMLDDDIDNCQLMLICSQLKHLESLHLMQISESFSASDFWNMVDACNSLKEVSISFNDLEPNFLEESKKLIDGVFVSRNSPLTLHVYNTILDLDVQETLDALQHPLLEISFDEVLIETLATAPDAFIETEFVPNELYSTHKGAPN</sequence>
<evidence type="ECO:0000313" key="2">
    <source>
        <dbReference type="RefSeq" id="XP_034108982.1"/>
    </source>
</evidence>
<dbReference type="SUPFAM" id="SSF52047">
    <property type="entry name" value="RNI-like"/>
    <property type="match status" value="1"/>
</dbReference>
<dbReference type="InterPro" id="IPR032675">
    <property type="entry name" value="LRR_dom_sf"/>
</dbReference>
<proteinExistence type="predicted"/>
<dbReference type="GeneID" id="117571108"/>
<dbReference type="RefSeq" id="XP_034108982.1">
    <property type="nucleotide sequence ID" value="XM_034253091.2"/>
</dbReference>
<name>A0A6P8YTA1_DROAB</name>
<reference evidence="2" key="1">
    <citation type="submission" date="2025-08" db="UniProtKB">
        <authorList>
            <consortium name="RefSeq"/>
        </authorList>
    </citation>
    <scope>IDENTIFICATION</scope>
    <source>
        <strain evidence="2">15112-1751.03</strain>
        <tissue evidence="2">Whole Adult</tissue>
    </source>
</reference>